<dbReference type="PANTHER" id="PTHR42742:SF3">
    <property type="entry name" value="FRUCTOKINASE"/>
    <property type="match status" value="1"/>
</dbReference>
<dbReference type="Proteomes" id="UP000245916">
    <property type="component" value="Unassembled WGS sequence"/>
</dbReference>
<organism evidence="3 4">
    <name type="scientific">Allosphingosinicella humi</name>
    <dbReference type="NCBI Taxonomy" id="2068657"/>
    <lineage>
        <taxon>Bacteria</taxon>
        <taxon>Pseudomonadati</taxon>
        <taxon>Pseudomonadota</taxon>
        <taxon>Alphaproteobacteria</taxon>
        <taxon>Sphingomonadales</taxon>
        <taxon>Sphingomonadaceae</taxon>
        <taxon>Allosphingosinicella</taxon>
    </lineage>
</organism>
<evidence type="ECO:0000256" key="2">
    <source>
        <dbReference type="ARBA" id="ARBA00022833"/>
    </source>
</evidence>
<gene>
    <name evidence="3" type="ORF">DF286_03955</name>
</gene>
<name>A0A2U2J1A9_9SPHN</name>
<reference evidence="3 4" key="1">
    <citation type="submission" date="2018-05" db="EMBL/GenBank/DDBJ databases">
        <title>Genome of Sphingosinicella humi QZX222.</title>
        <authorList>
            <person name="Qiao Z."/>
            <person name="Wang G."/>
        </authorList>
    </citation>
    <scope>NUCLEOTIDE SEQUENCE [LARGE SCALE GENOMIC DNA]</scope>
    <source>
        <strain evidence="3 4">QZX222</strain>
    </source>
</reference>
<evidence type="ECO:0000313" key="4">
    <source>
        <dbReference type="Proteomes" id="UP000245916"/>
    </source>
</evidence>
<keyword evidence="4" id="KW-1185">Reference proteome</keyword>
<dbReference type="GO" id="GO:0016853">
    <property type="term" value="F:isomerase activity"/>
    <property type="evidence" value="ECO:0007669"/>
    <property type="project" value="UniProtKB-KW"/>
</dbReference>
<accession>A0A2U2J1A9</accession>
<evidence type="ECO:0000313" key="3">
    <source>
        <dbReference type="EMBL" id="PWG02114.1"/>
    </source>
</evidence>
<sequence length="279" mass="29774">MNAKRLTRRAVQKPWGRPDLPACFASMAEGTQPIGEIWFEDGPVPHRPLLVKYLFTSERLSIQVHPGEEAGRKAGHSGGKDEAWFITQAEEDAVLGLGLTNSISRAALRQAAVDGSIMDLVDWRPAAAGDFYYSPAGTVHALGAGLVLIEVQQNVDATYRLYDYGRERELHLDQAVAVANPAPFKPLGTGRDLGGGRAVLIDGGAFVVERWSHGASGLLEASKAMPVWIIPLADGGDIDGKPFRAGHVWIADGRAGVDVGQGDILVAYEAGRHVPGLIG</sequence>
<dbReference type="Gene3D" id="2.60.120.10">
    <property type="entry name" value="Jelly Rolls"/>
    <property type="match status" value="1"/>
</dbReference>
<dbReference type="InterPro" id="IPR014710">
    <property type="entry name" value="RmlC-like_jellyroll"/>
</dbReference>
<dbReference type="GO" id="GO:0046872">
    <property type="term" value="F:metal ion binding"/>
    <property type="evidence" value="ECO:0007669"/>
    <property type="project" value="UniProtKB-KW"/>
</dbReference>
<keyword evidence="3" id="KW-0413">Isomerase</keyword>
<dbReference type="OrthoDB" id="9808275at2"/>
<dbReference type="InterPro" id="IPR051804">
    <property type="entry name" value="Carb_Metab_Reg_Kinase/Isom"/>
</dbReference>
<dbReference type="PANTHER" id="PTHR42742">
    <property type="entry name" value="TRANSCRIPTIONAL REPRESSOR MPRA"/>
    <property type="match status" value="1"/>
</dbReference>
<dbReference type="AlphaFoldDB" id="A0A2U2J1A9"/>
<evidence type="ECO:0000256" key="1">
    <source>
        <dbReference type="ARBA" id="ARBA00022723"/>
    </source>
</evidence>
<dbReference type="CDD" id="cd07010">
    <property type="entry name" value="cupin_PMI_type_I_N_bac"/>
    <property type="match status" value="1"/>
</dbReference>
<protein>
    <submittedName>
        <fullName evidence="3">Phosphoheptose isomerase</fullName>
    </submittedName>
</protein>
<keyword evidence="2" id="KW-0862">Zinc</keyword>
<dbReference type="EMBL" id="QFFF01000001">
    <property type="protein sequence ID" value="PWG02114.1"/>
    <property type="molecule type" value="Genomic_DNA"/>
</dbReference>
<comment type="caution">
    <text evidence="3">The sequence shown here is derived from an EMBL/GenBank/DDBJ whole genome shotgun (WGS) entry which is preliminary data.</text>
</comment>
<dbReference type="InterPro" id="IPR011051">
    <property type="entry name" value="RmlC_Cupin_sf"/>
</dbReference>
<keyword evidence="1" id="KW-0479">Metal-binding</keyword>
<dbReference type="SUPFAM" id="SSF51182">
    <property type="entry name" value="RmlC-like cupins"/>
    <property type="match status" value="1"/>
</dbReference>
<proteinExistence type="predicted"/>